<keyword evidence="3 6" id="KW-1133">Transmembrane helix</keyword>
<dbReference type="GO" id="GO:0016020">
    <property type="term" value="C:membrane"/>
    <property type="evidence" value="ECO:0007669"/>
    <property type="project" value="UniProtKB-SubCell"/>
</dbReference>
<feature type="compositionally biased region" description="Basic and acidic residues" evidence="5">
    <location>
        <begin position="149"/>
        <end position="161"/>
    </location>
</feature>
<evidence type="ECO:0008006" key="9">
    <source>
        <dbReference type="Google" id="ProtNLM"/>
    </source>
</evidence>
<evidence type="ECO:0000256" key="5">
    <source>
        <dbReference type="SAM" id="MobiDB-lite"/>
    </source>
</evidence>
<feature type="transmembrane region" description="Helical" evidence="6">
    <location>
        <begin position="89"/>
        <end position="110"/>
    </location>
</feature>
<feature type="region of interest" description="Disordered" evidence="5">
    <location>
        <begin position="149"/>
        <end position="176"/>
    </location>
</feature>
<dbReference type="AlphaFoldDB" id="A0AAD2D537"/>
<keyword evidence="8" id="KW-1185">Reference proteome</keyword>
<evidence type="ECO:0000256" key="2">
    <source>
        <dbReference type="ARBA" id="ARBA00022692"/>
    </source>
</evidence>
<evidence type="ECO:0000256" key="4">
    <source>
        <dbReference type="ARBA" id="ARBA00023136"/>
    </source>
</evidence>
<dbReference type="Pfam" id="PF07681">
    <property type="entry name" value="DoxX"/>
    <property type="match status" value="1"/>
</dbReference>
<organism evidence="7 8">
    <name type="scientific">Euplotes crassus</name>
    <dbReference type="NCBI Taxonomy" id="5936"/>
    <lineage>
        <taxon>Eukaryota</taxon>
        <taxon>Sar</taxon>
        <taxon>Alveolata</taxon>
        <taxon>Ciliophora</taxon>
        <taxon>Intramacronucleata</taxon>
        <taxon>Spirotrichea</taxon>
        <taxon>Hypotrichia</taxon>
        <taxon>Euplotida</taxon>
        <taxon>Euplotidae</taxon>
        <taxon>Moneuplotes</taxon>
    </lineage>
</organism>
<sequence length="176" mass="20119">MGSFTLLFGRLLMAIIWIGAGVQKLQDQEKFTKIARVGTNNFNTWISKDLEYGELPLKDLFIENMNHIILLIAVSQIVCGILLVAGNKLGAFCLACLLIPFTFMIHNPFFKKWNEQRKHLESHMFVMNTLIFAGLLMVVGWDSRKSDAAALRETEPKDTRKPSRARQGNRNQRHTK</sequence>
<evidence type="ECO:0000256" key="6">
    <source>
        <dbReference type="SAM" id="Phobius"/>
    </source>
</evidence>
<reference evidence="7" key="1">
    <citation type="submission" date="2023-07" db="EMBL/GenBank/DDBJ databases">
        <authorList>
            <consortium name="AG Swart"/>
            <person name="Singh M."/>
            <person name="Singh A."/>
            <person name="Seah K."/>
            <person name="Emmerich C."/>
        </authorList>
    </citation>
    <scope>NUCLEOTIDE SEQUENCE</scope>
    <source>
        <strain evidence="7">DP1</strain>
    </source>
</reference>
<gene>
    <name evidence="7" type="ORF">ECRASSUSDP1_LOCUS22955</name>
</gene>
<evidence type="ECO:0000313" key="8">
    <source>
        <dbReference type="Proteomes" id="UP001295684"/>
    </source>
</evidence>
<evidence type="ECO:0000313" key="7">
    <source>
        <dbReference type="EMBL" id="CAI2381499.1"/>
    </source>
</evidence>
<evidence type="ECO:0000256" key="1">
    <source>
        <dbReference type="ARBA" id="ARBA00004141"/>
    </source>
</evidence>
<protein>
    <recommendedName>
        <fullName evidence="9">DoxX family protein</fullName>
    </recommendedName>
</protein>
<feature type="transmembrane region" description="Helical" evidence="6">
    <location>
        <begin position="122"/>
        <end position="141"/>
    </location>
</feature>
<keyword evidence="2 6" id="KW-0812">Transmembrane</keyword>
<dbReference type="EMBL" id="CAMPGE010023578">
    <property type="protein sequence ID" value="CAI2381499.1"/>
    <property type="molecule type" value="Genomic_DNA"/>
</dbReference>
<accession>A0AAD2D537</accession>
<name>A0AAD2D537_EUPCR</name>
<keyword evidence="4 6" id="KW-0472">Membrane</keyword>
<feature type="transmembrane region" description="Helical" evidence="6">
    <location>
        <begin position="65"/>
        <end position="83"/>
    </location>
</feature>
<comment type="subcellular location">
    <subcellularLocation>
        <location evidence="1">Membrane</location>
        <topology evidence="1">Multi-pass membrane protein</topology>
    </subcellularLocation>
</comment>
<evidence type="ECO:0000256" key="3">
    <source>
        <dbReference type="ARBA" id="ARBA00022989"/>
    </source>
</evidence>
<proteinExistence type="predicted"/>
<dbReference type="InterPro" id="IPR032808">
    <property type="entry name" value="DoxX"/>
</dbReference>
<comment type="caution">
    <text evidence="7">The sequence shown here is derived from an EMBL/GenBank/DDBJ whole genome shotgun (WGS) entry which is preliminary data.</text>
</comment>
<dbReference type="Proteomes" id="UP001295684">
    <property type="component" value="Unassembled WGS sequence"/>
</dbReference>
<feature type="transmembrane region" description="Helical" evidence="6">
    <location>
        <begin position="6"/>
        <end position="23"/>
    </location>
</feature>